<feature type="repeat" description="TPR" evidence="1">
    <location>
        <begin position="270"/>
        <end position="303"/>
    </location>
</feature>
<dbReference type="InterPro" id="IPR019734">
    <property type="entry name" value="TPR_rpt"/>
</dbReference>
<keyword evidence="3" id="KW-1185">Reference proteome</keyword>
<dbReference type="SUPFAM" id="SSF48439">
    <property type="entry name" value="Protein prenylyltransferase"/>
    <property type="match status" value="1"/>
</dbReference>
<dbReference type="InterPro" id="IPR011990">
    <property type="entry name" value="TPR-like_helical_dom_sf"/>
</dbReference>
<dbReference type="PANTHER" id="PTHR12558:SF13">
    <property type="entry name" value="CELL DIVISION CYCLE PROTEIN 27 HOMOLOG"/>
    <property type="match status" value="1"/>
</dbReference>
<dbReference type="RefSeq" id="WP_053406694.1">
    <property type="nucleotide sequence ID" value="NZ_BQKE01000001.1"/>
</dbReference>
<feature type="repeat" description="TPR" evidence="1">
    <location>
        <begin position="134"/>
        <end position="167"/>
    </location>
</feature>
<dbReference type="Proteomes" id="UP001310022">
    <property type="component" value="Unassembled WGS sequence"/>
</dbReference>
<accession>A0AAN4W0A7</accession>
<evidence type="ECO:0000313" key="3">
    <source>
        <dbReference type="Proteomes" id="UP001310022"/>
    </source>
</evidence>
<keyword evidence="1" id="KW-0802">TPR repeat</keyword>
<feature type="repeat" description="TPR" evidence="1">
    <location>
        <begin position="202"/>
        <end position="235"/>
    </location>
</feature>
<dbReference type="Gene3D" id="1.25.40.10">
    <property type="entry name" value="Tetratricopeptide repeat domain"/>
    <property type="match status" value="3"/>
</dbReference>
<comment type="caution">
    <text evidence="2">The sequence shown here is derived from an EMBL/GenBank/DDBJ whole genome shotgun (WGS) entry which is preliminary data.</text>
</comment>
<dbReference type="Pfam" id="PF00515">
    <property type="entry name" value="TPR_1"/>
    <property type="match status" value="2"/>
</dbReference>
<dbReference type="AlphaFoldDB" id="A0AAN4W0A7"/>
<evidence type="ECO:0008006" key="4">
    <source>
        <dbReference type="Google" id="ProtNLM"/>
    </source>
</evidence>
<dbReference type="PROSITE" id="PS50005">
    <property type="entry name" value="TPR"/>
    <property type="match status" value="5"/>
</dbReference>
<reference evidence="2 3" key="1">
    <citation type="submission" date="2021-12" db="EMBL/GenBank/DDBJ databases">
        <title>Genome sequencing of bacteria with rrn-lacking chromosome and rrn-plasmid.</title>
        <authorList>
            <person name="Anda M."/>
            <person name="Iwasaki W."/>
        </authorList>
    </citation>
    <scope>NUCLEOTIDE SEQUENCE [LARGE SCALE GENOMIC DNA]</scope>
    <source>
        <strain evidence="2 3">NBRC 15940</strain>
    </source>
</reference>
<proteinExistence type="predicted"/>
<evidence type="ECO:0000313" key="2">
    <source>
        <dbReference type="EMBL" id="GJM62115.1"/>
    </source>
</evidence>
<evidence type="ECO:0000256" key="1">
    <source>
        <dbReference type="PROSITE-ProRule" id="PRU00339"/>
    </source>
</evidence>
<feature type="repeat" description="TPR" evidence="1">
    <location>
        <begin position="236"/>
        <end position="269"/>
    </location>
</feature>
<dbReference type="SUPFAM" id="SSF48452">
    <property type="entry name" value="TPR-like"/>
    <property type="match status" value="1"/>
</dbReference>
<dbReference type="Pfam" id="PF13431">
    <property type="entry name" value="TPR_17"/>
    <property type="match status" value="1"/>
</dbReference>
<dbReference type="SMART" id="SM00028">
    <property type="entry name" value="TPR"/>
    <property type="match status" value="10"/>
</dbReference>
<protein>
    <recommendedName>
        <fullName evidence="4">Tetratricopeptide repeat protein</fullName>
    </recommendedName>
</protein>
<organism evidence="2 3">
    <name type="scientific">Persicobacter diffluens</name>
    <dbReference type="NCBI Taxonomy" id="981"/>
    <lineage>
        <taxon>Bacteria</taxon>
        <taxon>Pseudomonadati</taxon>
        <taxon>Bacteroidota</taxon>
        <taxon>Cytophagia</taxon>
        <taxon>Cytophagales</taxon>
        <taxon>Persicobacteraceae</taxon>
        <taxon>Persicobacter</taxon>
    </lineage>
</organism>
<dbReference type="EMBL" id="BQKE01000001">
    <property type="protein sequence ID" value="GJM62115.1"/>
    <property type="molecule type" value="Genomic_DNA"/>
</dbReference>
<sequence length="469" mass="54438">MKEPNHKKKEKQELANAFLEEISEGSMPMLSLEQCELLLEIFVENAHEEGLNHLEEVLMEQFPFSEEAQLMLVEIKSFMLQYDDALSILDQRLMMSPTNADLLTAKGEILIITEKYEQAEDALQQALLYHHEPAEIHYNLGLVAQATQKPEIAIENFNKALEIDPNLENVWLDLGYNLEMVDRPEEAMRCYEHYLDLDPFSATAWFNLGVVCCKLDHLDKAVNAYDFAITLEDDFASAHFNLGNVYMNLEKFDKAIRCYEKVLELEGSSGETYCYLGAAYEHQGLTREASRHYKKSVSFDKNYDDGWFGLASCCIKTDRPSEAKHFIEKAIALTEDKPVYWMIAAEAERMLNNWEKAELCFERARSIGGINEELYVHWSMMYYQRNDFSKAFEKVSEGMQILEKNARLHYIAAAYLLLGHQYDEAIDYLKTALSLDQEKFDALLDFFPSRKTQKALFEFINQYRKDQIE</sequence>
<feature type="repeat" description="TPR" evidence="1">
    <location>
        <begin position="168"/>
        <end position="201"/>
    </location>
</feature>
<dbReference type="Pfam" id="PF12895">
    <property type="entry name" value="ANAPC3"/>
    <property type="match status" value="1"/>
</dbReference>
<name>A0AAN4W0A7_9BACT</name>
<dbReference type="Pfam" id="PF13181">
    <property type="entry name" value="TPR_8"/>
    <property type="match status" value="1"/>
</dbReference>
<dbReference type="PROSITE" id="PS50293">
    <property type="entry name" value="TPR_REGION"/>
    <property type="match status" value="2"/>
</dbReference>
<gene>
    <name evidence="2" type="ORF">PEDI_26670</name>
</gene>
<dbReference type="PANTHER" id="PTHR12558">
    <property type="entry name" value="CELL DIVISION CYCLE 16,23,27"/>
    <property type="match status" value="1"/>
</dbReference>